<organism evidence="6 7">
    <name type="scientific">Herpetosiphon geysericola</name>
    <dbReference type="NCBI Taxonomy" id="70996"/>
    <lineage>
        <taxon>Bacteria</taxon>
        <taxon>Bacillati</taxon>
        <taxon>Chloroflexota</taxon>
        <taxon>Chloroflexia</taxon>
        <taxon>Herpetosiphonales</taxon>
        <taxon>Herpetosiphonaceae</taxon>
        <taxon>Herpetosiphon</taxon>
    </lineage>
</organism>
<dbReference type="EMBL" id="LGKP01000031">
    <property type="protein sequence ID" value="KPL82276.1"/>
    <property type="molecule type" value="Genomic_DNA"/>
</dbReference>
<dbReference type="PROSITE" id="PS50043">
    <property type="entry name" value="HTH_LUXR_2"/>
    <property type="match status" value="1"/>
</dbReference>
<evidence type="ECO:0000313" key="6">
    <source>
        <dbReference type="EMBL" id="KPL82276.1"/>
    </source>
</evidence>
<dbReference type="PRINTS" id="PR00038">
    <property type="entry name" value="HTHLUXR"/>
</dbReference>
<feature type="domain" description="Response regulatory" evidence="5">
    <location>
        <begin position="227"/>
        <end position="343"/>
    </location>
</feature>
<dbReference type="Pfam" id="PF00072">
    <property type="entry name" value="Response_reg"/>
    <property type="match status" value="2"/>
</dbReference>
<dbReference type="InterPro" id="IPR011006">
    <property type="entry name" value="CheY-like_superfamily"/>
</dbReference>
<accession>A0A0P6XFR9</accession>
<dbReference type="Gene3D" id="3.40.50.2300">
    <property type="match status" value="2"/>
</dbReference>
<dbReference type="InterPro" id="IPR058245">
    <property type="entry name" value="NreC/VraR/RcsB-like_REC"/>
</dbReference>
<dbReference type="InterPro" id="IPR016032">
    <property type="entry name" value="Sig_transdc_resp-reg_C-effctor"/>
</dbReference>
<dbReference type="PROSITE" id="PS50110">
    <property type="entry name" value="RESPONSE_REGULATORY"/>
    <property type="match status" value="2"/>
</dbReference>
<dbReference type="SMART" id="SM00448">
    <property type="entry name" value="REC"/>
    <property type="match status" value="2"/>
</dbReference>
<dbReference type="STRING" id="70996.SE18_19835"/>
<dbReference type="GO" id="GO:0006355">
    <property type="term" value="P:regulation of DNA-templated transcription"/>
    <property type="evidence" value="ECO:0007669"/>
    <property type="project" value="InterPro"/>
</dbReference>
<gene>
    <name evidence="6" type="ORF">SE18_19835</name>
</gene>
<dbReference type="Pfam" id="PF00196">
    <property type="entry name" value="GerE"/>
    <property type="match status" value="1"/>
</dbReference>
<evidence type="ECO:0000259" key="4">
    <source>
        <dbReference type="PROSITE" id="PS50043"/>
    </source>
</evidence>
<dbReference type="SMART" id="SM00421">
    <property type="entry name" value="HTH_LUXR"/>
    <property type="match status" value="1"/>
</dbReference>
<dbReference type="Proteomes" id="UP000050277">
    <property type="component" value="Unassembled WGS sequence"/>
</dbReference>
<dbReference type="OrthoDB" id="9782896at2"/>
<feature type="domain" description="HTH luxR-type" evidence="4">
    <location>
        <begin position="141"/>
        <end position="208"/>
    </location>
</feature>
<dbReference type="PANTHER" id="PTHR43214:SF37">
    <property type="entry name" value="TRANSCRIPTIONAL REGULATORY PROTEIN YDFI"/>
    <property type="match status" value="1"/>
</dbReference>
<dbReference type="AlphaFoldDB" id="A0A0P6XFR9"/>
<dbReference type="SUPFAM" id="SSF52172">
    <property type="entry name" value="CheY-like"/>
    <property type="match status" value="2"/>
</dbReference>
<keyword evidence="1 3" id="KW-0597">Phosphoprotein</keyword>
<protein>
    <submittedName>
        <fullName evidence="6">LuxR family transcriptional regulator</fullName>
    </submittedName>
</protein>
<feature type="modified residue" description="4-aspartylphosphate" evidence="3">
    <location>
        <position position="278"/>
    </location>
</feature>
<dbReference type="InterPro" id="IPR001789">
    <property type="entry name" value="Sig_transdc_resp-reg_receiver"/>
</dbReference>
<dbReference type="CDD" id="cd17535">
    <property type="entry name" value="REC_NarL-like"/>
    <property type="match status" value="1"/>
</dbReference>
<dbReference type="PANTHER" id="PTHR43214">
    <property type="entry name" value="TWO-COMPONENT RESPONSE REGULATOR"/>
    <property type="match status" value="1"/>
</dbReference>
<dbReference type="RefSeq" id="WP_054536204.1">
    <property type="nucleotide sequence ID" value="NZ_LGKP01000031.1"/>
</dbReference>
<dbReference type="CDD" id="cd00156">
    <property type="entry name" value="REC"/>
    <property type="match status" value="1"/>
</dbReference>
<feature type="domain" description="Response regulatory" evidence="5">
    <location>
        <begin position="10"/>
        <end position="125"/>
    </location>
</feature>
<keyword evidence="7" id="KW-1185">Reference proteome</keyword>
<comment type="caution">
    <text evidence="6">The sequence shown here is derived from an EMBL/GenBank/DDBJ whole genome shotgun (WGS) entry which is preliminary data.</text>
</comment>
<sequence length="343" mass="37701">MQLNGERQIRIVVADDHAVVRAGISTALSDLPNVQIVAEVGDGPGVLAALDLQPDALVIDVSMPQFEPLQTIRQIRMYYPQLKILVVSAYDDDVYVQGLLQAGVDGYQLKDQPLADIRLALQRVLAGERWVCTPLLSKLMRGVPLVDTGLTPRQRELLWCLQQGDDNHAIARRIGLSVKTVENHLTRLYRQIGVQSRLEAVHYAAQHPQLPMIPTSSQNLGPSQALNVLIVDDNLRYRQHVSRMISKMQPNCAVVEAAHQAEALAAVSQRSPDLALVDVVLGDEDGIGCAAQIKQQSPNTRVLLVSAYPDREFHRRGLAVGAVALLDKKDLDAASLRLLLEDV</sequence>
<dbReference type="GO" id="GO:0003677">
    <property type="term" value="F:DNA binding"/>
    <property type="evidence" value="ECO:0007669"/>
    <property type="project" value="UniProtKB-KW"/>
</dbReference>
<evidence type="ECO:0000256" key="1">
    <source>
        <dbReference type="ARBA" id="ARBA00022553"/>
    </source>
</evidence>
<evidence type="ECO:0000256" key="3">
    <source>
        <dbReference type="PROSITE-ProRule" id="PRU00169"/>
    </source>
</evidence>
<evidence type="ECO:0000256" key="2">
    <source>
        <dbReference type="ARBA" id="ARBA00023125"/>
    </source>
</evidence>
<dbReference type="InterPro" id="IPR039420">
    <property type="entry name" value="WalR-like"/>
</dbReference>
<keyword evidence="2" id="KW-0238">DNA-binding</keyword>
<dbReference type="InterPro" id="IPR000792">
    <property type="entry name" value="Tscrpt_reg_LuxR_C"/>
</dbReference>
<proteinExistence type="predicted"/>
<dbReference type="SUPFAM" id="SSF46894">
    <property type="entry name" value="C-terminal effector domain of the bipartite response regulators"/>
    <property type="match status" value="1"/>
</dbReference>
<evidence type="ECO:0000259" key="5">
    <source>
        <dbReference type="PROSITE" id="PS50110"/>
    </source>
</evidence>
<name>A0A0P6XFR9_9CHLR</name>
<reference evidence="6 7" key="1">
    <citation type="submission" date="2015-07" db="EMBL/GenBank/DDBJ databases">
        <title>Whole genome sequence of Herpetosiphon geysericola DSM 7119.</title>
        <authorList>
            <person name="Hemp J."/>
            <person name="Ward L.M."/>
            <person name="Pace L.A."/>
            <person name="Fischer W.W."/>
        </authorList>
    </citation>
    <scope>NUCLEOTIDE SEQUENCE [LARGE SCALE GENOMIC DNA]</scope>
    <source>
        <strain evidence="6 7">DSM 7119</strain>
    </source>
</reference>
<evidence type="ECO:0000313" key="7">
    <source>
        <dbReference type="Proteomes" id="UP000050277"/>
    </source>
</evidence>
<feature type="modified residue" description="4-aspartylphosphate" evidence="3">
    <location>
        <position position="60"/>
    </location>
</feature>
<dbReference type="GO" id="GO:0000160">
    <property type="term" value="P:phosphorelay signal transduction system"/>
    <property type="evidence" value="ECO:0007669"/>
    <property type="project" value="InterPro"/>
</dbReference>
<dbReference type="CDD" id="cd06170">
    <property type="entry name" value="LuxR_C_like"/>
    <property type="match status" value="1"/>
</dbReference>